<dbReference type="AlphaFoldDB" id="A0A6A4VB29"/>
<name>A0A6A4VB29_AMPAM</name>
<reference evidence="2 3" key="1">
    <citation type="submission" date="2019-07" db="EMBL/GenBank/DDBJ databases">
        <title>Draft genome assembly of a fouling barnacle, Amphibalanus amphitrite (Darwin, 1854): The first reference genome for Thecostraca.</title>
        <authorList>
            <person name="Kim W."/>
        </authorList>
    </citation>
    <scope>NUCLEOTIDE SEQUENCE [LARGE SCALE GENOMIC DNA]</scope>
    <source>
        <strain evidence="2">SNU_AA5</strain>
        <tissue evidence="2">Soma without cirri and trophi</tissue>
    </source>
</reference>
<organism evidence="2 3">
    <name type="scientific">Amphibalanus amphitrite</name>
    <name type="common">Striped barnacle</name>
    <name type="synonym">Balanus amphitrite</name>
    <dbReference type="NCBI Taxonomy" id="1232801"/>
    <lineage>
        <taxon>Eukaryota</taxon>
        <taxon>Metazoa</taxon>
        <taxon>Ecdysozoa</taxon>
        <taxon>Arthropoda</taxon>
        <taxon>Crustacea</taxon>
        <taxon>Multicrustacea</taxon>
        <taxon>Cirripedia</taxon>
        <taxon>Thoracica</taxon>
        <taxon>Thoracicalcarea</taxon>
        <taxon>Balanomorpha</taxon>
        <taxon>Balanoidea</taxon>
        <taxon>Balanidae</taxon>
        <taxon>Amphibalaninae</taxon>
        <taxon>Amphibalanus</taxon>
    </lineage>
</organism>
<keyword evidence="3" id="KW-1185">Reference proteome</keyword>
<gene>
    <name evidence="2" type="ORF">FJT64_010954</name>
</gene>
<dbReference type="OrthoDB" id="6332063at2759"/>
<keyword evidence="1" id="KW-0732">Signal</keyword>
<dbReference type="EMBL" id="VIIS01001926">
    <property type="protein sequence ID" value="KAF0290853.1"/>
    <property type="molecule type" value="Genomic_DNA"/>
</dbReference>
<dbReference type="Proteomes" id="UP000440578">
    <property type="component" value="Unassembled WGS sequence"/>
</dbReference>
<comment type="caution">
    <text evidence="2">The sequence shown here is derived from an EMBL/GenBank/DDBJ whole genome shotgun (WGS) entry which is preliminary data.</text>
</comment>
<proteinExistence type="predicted"/>
<evidence type="ECO:0000313" key="2">
    <source>
        <dbReference type="EMBL" id="KAF0290853.1"/>
    </source>
</evidence>
<protein>
    <recommendedName>
        <fullName evidence="4">WAP domain-containing protein</fullName>
    </recommendedName>
</protein>
<accession>A0A6A4VB29</accession>
<feature type="chain" id="PRO_5025427568" description="WAP domain-containing protein" evidence="1">
    <location>
        <begin position="24"/>
        <end position="139"/>
    </location>
</feature>
<sequence>MKARSSALLLPLLLVLLTTAVGGFPKHATPEQPLAPAGDPLDDAVVIAPPTNAAECLQAGGECIPADQCPNAENRWNQPFEGICDKEGYECCFKDISQHAAACGVFGGDCVPSERCGAAPRYTRARCARSGEVCCIWLF</sequence>
<evidence type="ECO:0000256" key="1">
    <source>
        <dbReference type="SAM" id="SignalP"/>
    </source>
</evidence>
<evidence type="ECO:0008006" key="4">
    <source>
        <dbReference type="Google" id="ProtNLM"/>
    </source>
</evidence>
<evidence type="ECO:0000313" key="3">
    <source>
        <dbReference type="Proteomes" id="UP000440578"/>
    </source>
</evidence>
<feature type="signal peptide" evidence="1">
    <location>
        <begin position="1"/>
        <end position="23"/>
    </location>
</feature>